<evidence type="ECO:0000313" key="3">
    <source>
        <dbReference type="Proteomes" id="UP001055460"/>
    </source>
</evidence>
<protein>
    <submittedName>
        <fullName evidence="2">Glycosyltransferase</fullName>
    </submittedName>
</protein>
<dbReference type="PANTHER" id="PTHR48050:SF13">
    <property type="entry name" value="STEROL 3-BETA-GLUCOSYLTRANSFERASE UGT80A2"/>
    <property type="match status" value="1"/>
</dbReference>
<feature type="domain" description="Erythromycin biosynthesis protein CIII-like C-terminal" evidence="1">
    <location>
        <begin position="267"/>
        <end position="362"/>
    </location>
</feature>
<evidence type="ECO:0000313" key="2">
    <source>
        <dbReference type="EMBL" id="USJ27344.1"/>
    </source>
</evidence>
<name>A0A9Q8YGU5_ENSAD</name>
<dbReference type="EMBL" id="CP098809">
    <property type="protein sequence ID" value="USJ27344.1"/>
    <property type="molecule type" value="Genomic_DNA"/>
</dbReference>
<dbReference type="Gene3D" id="3.40.50.2000">
    <property type="entry name" value="Glycogen Phosphorylase B"/>
    <property type="match status" value="2"/>
</dbReference>
<dbReference type="AlphaFoldDB" id="A0A9Q8YGU5"/>
<proteinExistence type="predicted"/>
<keyword evidence="2" id="KW-0614">Plasmid</keyword>
<dbReference type="InterPro" id="IPR050426">
    <property type="entry name" value="Glycosyltransferase_28"/>
</dbReference>
<dbReference type="Proteomes" id="UP001055460">
    <property type="component" value="Plasmid pB"/>
</dbReference>
<sequence length="386" mass="43066">MAGYAVQLAGPHRFAQLARGHGVLYEPLPDDFLALCETDESHRALLCGLLLNGRFARHIHALIDELLRSEWRAAHIFRPHLIVYHPKSIASPHMVERIGCRSIFASPLPVHTPTSAFPTPSVPWRTIGPLNRISHTVVEQYFERAFRKPILNWRRKTLGLPERPRGRHAPDRKLYAYSRHLVPTPKDWGEHIHVTGAWWLEEPDRRLPAELETFLSVGVPPVCVTLAGIPERLAHDLACAAIGAGRMLGKRVVFATAGRSVGNLRSPDVFALDDVPLNQVLSRVDTIFHHGQAATTAAALRAGRPSAIYRALSEGRFWARRIHDFGAGPPPIEVKSLSVEQMTALMSAMDTPFVRDNVRQLSSQIRDEGGIDDAVRVIEQLDRVGR</sequence>
<dbReference type="RefSeq" id="WP_252161015.1">
    <property type="nucleotide sequence ID" value="NZ_CP098809.1"/>
</dbReference>
<dbReference type="Pfam" id="PF06722">
    <property type="entry name" value="EryCIII-like_C"/>
    <property type="match status" value="1"/>
</dbReference>
<reference evidence="2" key="1">
    <citation type="submission" date="2022-06" db="EMBL/GenBank/DDBJ databases">
        <title>Physiological and biochemical characterization and genomic elucidation of a strain of the genus Ensifer adhaerens M8 that combines arsenic oxidation and chromium reduction.</title>
        <authorList>
            <person name="Li X."/>
            <person name="Yu c."/>
        </authorList>
    </citation>
    <scope>NUCLEOTIDE SEQUENCE</scope>
    <source>
        <strain evidence="2">M8</strain>
        <plasmid evidence="2">pB</plasmid>
    </source>
</reference>
<dbReference type="SUPFAM" id="SSF53756">
    <property type="entry name" value="UDP-Glycosyltransferase/glycogen phosphorylase"/>
    <property type="match status" value="1"/>
</dbReference>
<accession>A0A9Q8YGU5</accession>
<gene>
    <name evidence="2" type="ORF">NE863_33320</name>
</gene>
<geneLocation type="plasmid" evidence="2 3">
    <name>pB</name>
</geneLocation>
<evidence type="ECO:0000259" key="1">
    <source>
        <dbReference type="Pfam" id="PF06722"/>
    </source>
</evidence>
<dbReference type="PANTHER" id="PTHR48050">
    <property type="entry name" value="STEROL 3-BETA-GLUCOSYLTRANSFERASE"/>
    <property type="match status" value="1"/>
</dbReference>
<dbReference type="InterPro" id="IPR010610">
    <property type="entry name" value="EryCIII-like_C"/>
</dbReference>
<dbReference type="GO" id="GO:0016757">
    <property type="term" value="F:glycosyltransferase activity"/>
    <property type="evidence" value="ECO:0007669"/>
    <property type="project" value="UniProtKB-ARBA"/>
</dbReference>
<organism evidence="2 3">
    <name type="scientific">Ensifer adhaerens</name>
    <name type="common">Sinorhizobium morelense</name>
    <dbReference type="NCBI Taxonomy" id="106592"/>
    <lineage>
        <taxon>Bacteria</taxon>
        <taxon>Pseudomonadati</taxon>
        <taxon>Pseudomonadota</taxon>
        <taxon>Alphaproteobacteria</taxon>
        <taxon>Hyphomicrobiales</taxon>
        <taxon>Rhizobiaceae</taxon>
        <taxon>Sinorhizobium/Ensifer group</taxon>
        <taxon>Ensifer</taxon>
    </lineage>
</organism>